<proteinExistence type="predicted"/>
<evidence type="ECO:0000313" key="2">
    <source>
        <dbReference type="EMBL" id="GAA1688887.1"/>
    </source>
</evidence>
<reference evidence="3" key="1">
    <citation type="journal article" date="2019" name="Int. J. Syst. Evol. Microbiol.">
        <title>The Global Catalogue of Microorganisms (GCM) 10K type strain sequencing project: providing services to taxonomists for standard genome sequencing and annotation.</title>
        <authorList>
            <consortium name="The Broad Institute Genomics Platform"/>
            <consortium name="The Broad Institute Genome Sequencing Center for Infectious Disease"/>
            <person name="Wu L."/>
            <person name="Ma J."/>
        </authorList>
    </citation>
    <scope>NUCLEOTIDE SEQUENCE [LARGE SCALE GENOMIC DNA]</scope>
    <source>
        <strain evidence="3">JCM 15577</strain>
    </source>
</reference>
<comment type="caution">
    <text evidence="2">The sequence shown here is derived from an EMBL/GenBank/DDBJ whole genome shotgun (WGS) entry which is preliminary data.</text>
</comment>
<dbReference type="Proteomes" id="UP001501690">
    <property type="component" value="Unassembled WGS sequence"/>
</dbReference>
<feature type="domain" description="DUF559" evidence="1">
    <location>
        <begin position="202"/>
        <end position="275"/>
    </location>
</feature>
<accession>A0ABP4TJE5</accession>
<keyword evidence="3" id="KW-1185">Reference proteome</keyword>
<gene>
    <name evidence="2" type="ORF">GCM10009808_02280</name>
</gene>
<dbReference type="EMBL" id="BAAAPL010000001">
    <property type="protein sequence ID" value="GAA1688887.1"/>
    <property type="molecule type" value="Genomic_DNA"/>
</dbReference>
<protein>
    <submittedName>
        <fullName evidence="2">Type IV toxin-antitoxin system AbiEi family antitoxin domain-containing protein</fullName>
    </submittedName>
</protein>
<dbReference type="Pfam" id="PF04480">
    <property type="entry name" value="DUF559"/>
    <property type="match status" value="1"/>
</dbReference>
<dbReference type="SUPFAM" id="SSF52980">
    <property type="entry name" value="Restriction endonuclease-like"/>
    <property type="match status" value="1"/>
</dbReference>
<dbReference type="Gene3D" id="3.40.960.10">
    <property type="entry name" value="VSR Endonuclease"/>
    <property type="match status" value="1"/>
</dbReference>
<evidence type="ECO:0000259" key="1">
    <source>
        <dbReference type="Pfam" id="PF04480"/>
    </source>
</evidence>
<sequence length="287" mass="31791">MTTDAERQADIYFSARHITTAQLTHDGCSDRAIREFVASGILHRVRRGRFVAAGTPADLEAAARLGGRLDCVSLLRALGIFVARHHALHIQITDQSSRLPVRPTDVTAHWRQTSANPTALAADLIEALAQACRCQHPRDAIATLDSAWHLGFVDEAGLTKVFSRLPRRLRRLRDLLDPRCESGPETLMRLILRGLGCDVEAQVPIAGVGHVDFVVDGWLIIECDSKAHHSGWDAQRRDRRRDLVAASLGYTTIRPVAEDILFRPETVLEYVKATLAHRPGANSSRSR</sequence>
<dbReference type="RefSeq" id="WP_344068026.1">
    <property type="nucleotide sequence ID" value="NZ_BAAAPL010000001.1"/>
</dbReference>
<name>A0ABP4TJE5_9MICO</name>
<evidence type="ECO:0000313" key="3">
    <source>
        <dbReference type="Proteomes" id="UP001501690"/>
    </source>
</evidence>
<dbReference type="InterPro" id="IPR007569">
    <property type="entry name" value="DUF559"/>
</dbReference>
<organism evidence="2 3">
    <name type="scientific">Microbacterium sediminicola</name>
    <dbReference type="NCBI Taxonomy" id="415210"/>
    <lineage>
        <taxon>Bacteria</taxon>
        <taxon>Bacillati</taxon>
        <taxon>Actinomycetota</taxon>
        <taxon>Actinomycetes</taxon>
        <taxon>Micrococcales</taxon>
        <taxon>Microbacteriaceae</taxon>
        <taxon>Microbacterium</taxon>
    </lineage>
</organism>
<dbReference type="InterPro" id="IPR011335">
    <property type="entry name" value="Restrct_endonuc-II-like"/>
</dbReference>